<evidence type="ECO:0000259" key="9">
    <source>
        <dbReference type="Pfam" id="PF03099"/>
    </source>
</evidence>
<dbReference type="AlphaFoldDB" id="A0A2T0XIK7"/>
<feature type="domain" description="Biotin protein ligase C-terminal" evidence="8">
    <location>
        <begin position="277"/>
        <end position="309"/>
    </location>
</feature>
<evidence type="ECO:0000256" key="1">
    <source>
        <dbReference type="ARBA" id="ARBA00022598"/>
    </source>
</evidence>
<evidence type="ECO:0000256" key="5">
    <source>
        <dbReference type="ARBA" id="ARBA00024227"/>
    </source>
</evidence>
<dbReference type="Pfam" id="PF02237">
    <property type="entry name" value="BPL_C"/>
    <property type="match status" value="1"/>
</dbReference>
<evidence type="ECO:0000256" key="3">
    <source>
        <dbReference type="ARBA" id="ARBA00022840"/>
    </source>
</evidence>
<dbReference type="PANTHER" id="PTHR12835">
    <property type="entry name" value="BIOTIN PROTEIN LIGASE"/>
    <property type="match status" value="1"/>
</dbReference>
<dbReference type="InterPro" id="IPR045864">
    <property type="entry name" value="aa-tRNA-synth_II/BPL/LPL"/>
</dbReference>
<gene>
    <name evidence="10" type="ORF">BCM14_1544</name>
</gene>
<dbReference type="InterPro" id="IPR008988">
    <property type="entry name" value="Transcriptional_repressor_C"/>
</dbReference>
<dbReference type="InterPro" id="IPR004143">
    <property type="entry name" value="BPL_LPL_catalytic"/>
</dbReference>
<dbReference type="SUPFAM" id="SSF50037">
    <property type="entry name" value="C-terminal domain of transcriptional repressors"/>
    <property type="match status" value="1"/>
</dbReference>
<accession>A0A2T0XIK7</accession>
<dbReference type="Pfam" id="PF03099">
    <property type="entry name" value="BPL_LplA_LipB"/>
    <property type="match status" value="1"/>
</dbReference>
<feature type="region of interest" description="Disordered" evidence="7">
    <location>
        <begin position="125"/>
        <end position="145"/>
    </location>
</feature>
<dbReference type="GO" id="GO:0004077">
    <property type="term" value="F:biotin--[biotin carboxyl-carrier protein] ligase activity"/>
    <property type="evidence" value="ECO:0007669"/>
    <property type="project" value="UniProtKB-EC"/>
</dbReference>
<keyword evidence="4" id="KW-0092">Biotin</keyword>
<dbReference type="GO" id="GO:0005524">
    <property type="term" value="F:ATP binding"/>
    <property type="evidence" value="ECO:0007669"/>
    <property type="project" value="UniProtKB-KW"/>
</dbReference>
<feature type="domain" description="BPL/LPL catalytic" evidence="9">
    <location>
        <begin position="66"/>
        <end position="198"/>
    </location>
</feature>
<dbReference type="InterPro" id="IPR004408">
    <property type="entry name" value="Biotin_CoA_COase_ligase"/>
</dbReference>
<dbReference type="CDD" id="cd16442">
    <property type="entry name" value="BPL"/>
    <property type="match status" value="1"/>
</dbReference>
<organism evidence="10 11">
    <name type="scientific">Jezberella montanilacus</name>
    <dbReference type="NCBI Taxonomy" id="323426"/>
    <lineage>
        <taxon>Bacteria</taxon>
        <taxon>Pseudomonadati</taxon>
        <taxon>Pseudomonadota</taxon>
        <taxon>Betaproteobacteria</taxon>
        <taxon>Burkholderiales</taxon>
        <taxon>Alcaligenaceae</taxon>
        <taxon>Jezberella</taxon>
    </lineage>
</organism>
<evidence type="ECO:0000256" key="4">
    <source>
        <dbReference type="ARBA" id="ARBA00023267"/>
    </source>
</evidence>
<keyword evidence="2" id="KW-0547">Nucleotide-binding</keyword>
<comment type="caution">
    <text evidence="10">The sequence shown here is derived from an EMBL/GenBank/DDBJ whole genome shotgun (WGS) entry which is preliminary data.</text>
</comment>
<dbReference type="PANTHER" id="PTHR12835:SF5">
    <property type="entry name" value="BIOTIN--PROTEIN LIGASE"/>
    <property type="match status" value="1"/>
</dbReference>
<keyword evidence="1 10" id="KW-0436">Ligase</keyword>
<protein>
    <recommendedName>
        <fullName evidence="5">biotin--[biotin carboxyl-carrier protein] ligase</fullName>
        <ecNumber evidence="5">6.3.4.15</ecNumber>
    </recommendedName>
</protein>
<keyword evidence="3" id="KW-0067">ATP-binding</keyword>
<dbReference type="EMBL" id="PVTV01000012">
    <property type="protein sequence ID" value="PRY98710.1"/>
    <property type="molecule type" value="Genomic_DNA"/>
</dbReference>
<keyword evidence="11" id="KW-1185">Reference proteome</keyword>
<evidence type="ECO:0000313" key="10">
    <source>
        <dbReference type="EMBL" id="PRY98710.1"/>
    </source>
</evidence>
<dbReference type="SUPFAM" id="SSF55681">
    <property type="entry name" value="Class II aaRS and biotin synthetases"/>
    <property type="match status" value="1"/>
</dbReference>
<name>A0A2T0XIK7_9BURK</name>
<evidence type="ECO:0000259" key="8">
    <source>
        <dbReference type="Pfam" id="PF02237"/>
    </source>
</evidence>
<evidence type="ECO:0000256" key="7">
    <source>
        <dbReference type="SAM" id="MobiDB-lite"/>
    </source>
</evidence>
<sequence length="320" mass="33942">MQMTFPTPAAFESELKNQLNGFSEIQWVHATGSTNTDLVECVKASRGNAPQSDTPGRGALLRGSHQQTAGRGRAGRPWAAAEGASLLFSCAFEVNRRITELAGLSPAIGVATCEVLRALISHPKQASEQRIEQPTEQPPLPQTDDTLTKANRLKLKWPNDIQWGDAKLAGILIESAGLRAASGDTAQSSQVVIGIGLNLRNGAILSAALDRPVADWTEIAGSAHDPIVLVSQIAHAWLHTVNTYAVRGFSAFQARFAAVDVLAGQGVNTFDQGRLLLTGTAQGVDEQGQLLVNTPTGIVPVFVGDVSVRSQTAQGRKQNT</sequence>
<dbReference type="Gene3D" id="2.30.30.100">
    <property type="match status" value="1"/>
</dbReference>
<comment type="catalytic activity">
    <reaction evidence="6">
        <text>biotin + L-lysyl-[protein] + ATP = N(6)-biotinyl-L-lysyl-[protein] + AMP + diphosphate + H(+)</text>
        <dbReference type="Rhea" id="RHEA:11756"/>
        <dbReference type="Rhea" id="RHEA-COMP:9752"/>
        <dbReference type="Rhea" id="RHEA-COMP:10505"/>
        <dbReference type="ChEBI" id="CHEBI:15378"/>
        <dbReference type="ChEBI" id="CHEBI:29969"/>
        <dbReference type="ChEBI" id="CHEBI:30616"/>
        <dbReference type="ChEBI" id="CHEBI:33019"/>
        <dbReference type="ChEBI" id="CHEBI:57586"/>
        <dbReference type="ChEBI" id="CHEBI:83144"/>
        <dbReference type="ChEBI" id="CHEBI:456215"/>
        <dbReference type="EC" id="6.3.4.15"/>
    </reaction>
</comment>
<dbReference type="EC" id="6.3.4.15" evidence="5"/>
<reference evidence="10 11" key="1">
    <citation type="submission" date="2018-03" db="EMBL/GenBank/DDBJ databases">
        <title>Genomic Encyclopedia of Type Strains, Phase III (KMG-III): the genomes of soil and plant-associated and newly described type strains.</title>
        <authorList>
            <person name="Whitman W."/>
        </authorList>
    </citation>
    <scope>NUCLEOTIDE SEQUENCE [LARGE SCALE GENOMIC DNA]</scope>
    <source>
        <strain evidence="10 11">MWH-P2sevCIIIb</strain>
    </source>
</reference>
<dbReference type="Proteomes" id="UP000238308">
    <property type="component" value="Unassembled WGS sequence"/>
</dbReference>
<dbReference type="GO" id="GO:0005737">
    <property type="term" value="C:cytoplasm"/>
    <property type="evidence" value="ECO:0007669"/>
    <property type="project" value="TreeGrafter"/>
</dbReference>
<proteinExistence type="predicted"/>
<evidence type="ECO:0000256" key="2">
    <source>
        <dbReference type="ARBA" id="ARBA00022741"/>
    </source>
</evidence>
<feature type="region of interest" description="Disordered" evidence="7">
    <location>
        <begin position="46"/>
        <end position="76"/>
    </location>
</feature>
<evidence type="ECO:0000256" key="6">
    <source>
        <dbReference type="ARBA" id="ARBA00047846"/>
    </source>
</evidence>
<dbReference type="Gene3D" id="3.30.930.10">
    <property type="entry name" value="Bira Bifunctional Protein, Domain 2"/>
    <property type="match status" value="1"/>
</dbReference>
<dbReference type="InterPro" id="IPR003142">
    <property type="entry name" value="BPL_C"/>
</dbReference>
<evidence type="ECO:0000313" key="11">
    <source>
        <dbReference type="Proteomes" id="UP000238308"/>
    </source>
</evidence>
<dbReference type="OrthoDB" id="9807064at2"/>